<protein>
    <submittedName>
        <fullName evidence="1">Uncharacterized protein</fullName>
    </submittedName>
</protein>
<keyword evidence="2" id="KW-1185">Reference proteome</keyword>
<reference evidence="2" key="1">
    <citation type="submission" date="2016-10" db="EMBL/GenBank/DDBJ databases">
        <authorList>
            <person name="Varghese N."/>
            <person name="Submissions S."/>
        </authorList>
    </citation>
    <scope>NUCLEOTIDE SEQUENCE [LARGE SCALE GENOMIC DNA]</scope>
    <source>
        <strain evidence="2">CGMCC 1.11012</strain>
    </source>
</reference>
<evidence type="ECO:0000313" key="1">
    <source>
        <dbReference type="EMBL" id="SDL00738.1"/>
    </source>
</evidence>
<accession>A0A1G9GJ81</accession>
<dbReference type="EMBL" id="FNDX01000066">
    <property type="protein sequence ID" value="SDL00738.1"/>
    <property type="molecule type" value="Genomic_DNA"/>
</dbReference>
<name>A0A1G9GJ81_9BACL</name>
<gene>
    <name evidence="1" type="ORF">SAMN05216192_1662</name>
</gene>
<dbReference type="Proteomes" id="UP000199050">
    <property type="component" value="Unassembled WGS sequence"/>
</dbReference>
<dbReference type="AlphaFoldDB" id="A0A1G9GJ81"/>
<sequence length="78" mass="9266">MGSESQKLKQLCEMFIREECDLENFQSRLETAVFPIEIEAEKLDILNQLEEIRFTKLESNHYQYGVEVVRKIIDTLNK</sequence>
<organism evidence="1 2">
    <name type="scientific">Paenibacillus typhae</name>
    <dbReference type="NCBI Taxonomy" id="1174501"/>
    <lineage>
        <taxon>Bacteria</taxon>
        <taxon>Bacillati</taxon>
        <taxon>Bacillota</taxon>
        <taxon>Bacilli</taxon>
        <taxon>Bacillales</taxon>
        <taxon>Paenibacillaceae</taxon>
        <taxon>Paenibacillus</taxon>
    </lineage>
</organism>
<evidence type="ECO:0000313" key="2">
    <source>
        <dbReference type="Proteomes" id="UP000199050"/>
    </source>
</evidence>
<proteinExistence type="predicted"/>